<reference evidence="13" key="1">
    <citation type="submission" date="2018-05" db="EMBL/GenBank/DDBJ databases">
        <title>Genome Sequencing of selected type strains of the family Eggerthellaceae.</title>
        <authorList>
            <person name="Danylec N."/>
            <person name="Stoll D.A."/>
            <person name="Doetsch A."/>
            <person name="Huch M."/>
        </authorList>
    </citation>
    <scope>NUCLEOTIDE SEQUENCE [LARGE SCALE GENOMIC DNA]</scope>
    <source>
        <strain evidence="13">DSM 24851</strain>
    </source>
</reference>
<keyword evidence="2" id="KW-0813">Transport</keyword>
<dbReference type="EMBL" id="QIBX01000029">
    <property type="protein sequence ID" value="RNL37433.1"/>
    <property type="molecule type" value="Genomic_DNA"/>
</dbReference>
<feature type="transmembrane region" description="Helical" evidence="9">
    <location>
        <begin position="59"/>
        <end position="79"/>
    </location>
</feature>
<proteinExistence type="predicted"/>
<dbReference type="RefSeq" id="WP_123209759.1">
    <property type="nucleotide sequence ID" value="NZ_JBHTHO010000012.1"/>
</dbReference>
<keyword evidence="5" id="KW-0547">Nucleotide-binding</keyword>
<dbReference type="CDD" id="cd03247">
    <property type="entry name" value="ABCC_cytochrome_bd"/>
    <property type="match status" value="1"/>
</dbReference>
<dbReference type="InterPro" id="IPR036640">
    <property type="entry name" value="ABC1_TM_sf"/>
</dbReference>
<dbReference type="GO" id="GO:0140359">
    <property type="term" value="F:ABC-type transporter activity"/>
    <property type="evidence" value="ECO:0007669"/>
    <property type="project" value="InterPro"/>
</dbReference>
<evidence type="ECO:0000313" key="12">
    <source>
        <dbReference type="EMBL" id="RNL37433.1"/>
    </source>
</evidence>
<dbReference type="Gene3D" id="1.20.1560.10">
    <property type="entry name" value="ABC transporter type 1, transmembrane domain"/>
    <property type="match status" value="1"/>
</dbReference>
<evidence type="ECO:0000256" key="5">
    <source>
        <dbReference type="ARBA" id="ARBA00022741"/>
    </source>
</evidence>
<dbReference type="SUPFAM" id="SSF90123">
    <property type="entry name" value="ABC transporter transmembrane region"/>
    <property type="match status" value="1"/>
</dbReference>
<evidence type="ECO:0000256" key="1">
    <source>
        <dbReference type="ARBA" id="ARBA00004651"/>
    </source>
</evidence>
<dbReference type="PROSITE" id="PS50893">
    <property type="entry name" value="ABC_TRANSPORTER_2"/>
    <property type="match status" value="1"/>
</dbReference>
<dbReference type="GO" id="GO:0016887">
    <property type="term" value="F:ATP hydrolysis activity"/>
    <property type="evidence" value="ECO:0007669"/>
    <property type="project" value="InterPro"/>
</dbReference>
<dbReference type="PANTHER" id="PTHR24221:SF653">
    <property type="entry name" value="TRANSPORT ATP-BINDING PROTEIN CYDC"/>
    <property type="match status" value="1"/>
</dbReference>
<evidence type="ECO:0000256" key="6">
    <source>
        <dbReference type="ARBA" id="ARBA00022840"/>
    </source>
</evidence>
<dbReference type="Proteomes" id="UP000269591">
    <property type="component" value="Unassembled WGS sequence"/>
</dbReference>
<dbReference type="AlphaFoldDB" id="A0A3N0ARH3"/>
<feature type="domain" description="ABC transporter" evidence="10">
    <location>
        <begin position="419"/>
        <end position="653"/>
    </location>
</feature>
<keyword evidence="7 9" id="KW-1133">Transmembrane helix</keyword>
<feature type="transmembrane region" description="Helical" evidence="9">
    <location>
        <begin position="260"/>
        <end position="282"/>
    </location>
</feature>
<dbReference type="FunFam" id="3.40.50.300:FF:000299">
    <property type="entry name" value="ABC transporter ATP-binding protein/permease"/>
    <property type="match status" value="1"/>
</dbReference>
<evidence type="ECO:0000313" key="13">
    <source>
        <dbReference type="Proteomes" id="UP000269591"/>
    </source>
</evidence>
<keyword evidence="8 9" id="KW-0472">Membrane</keyword>
<dbReference type="InterPro" id="IPR003593">
    <property type="entry name" value="AAA+_ATPase"/>
</dbReference>
<accession>A0A3N0ARH3</accession>
<evidence type="ECO:0000256" key="7">
    <source>
        <dbReference type="ARBA" id="ARBA00022989"/>
    </source>
</evidence>
<feature type="transmembrane region" description="Helical" evidence="9">
    <location>
        <begin position="171"/>
        <end position="194"/>
    </location>
</feature>
<comment type="subcellular location">
    <subcellularLocation>
        <location evidence="1">Cell membrane</location>
        <topology evidence="1">Multi-pass membrane protein</topology>
    </subcellularLocation>
</comment>
<evidence type="ECO:0000256" key="2">
    <source>
        <dbReference type="ARBA" id="ARBA00022448"/>
    </source>
</evidence>
<keyword evidence="4 9" id="KW-0812">Transmembrane</keyword>
<dbReference type="PROSITE" id="PS50929">
    <property type="entry name" value="ABC_TM1F"/>
    <property type="match status" value="1"/>
</dbReference>
<comment type="caution">
    <text evidence="12">The sequence shown here is derived from an EMBL/GenBank/DDBJ whole genome shotgun (WGS) entry which is preliminary data.</text>
</comment>
<organism evidence="12 13">
    <name type="scientific">Slackia equolifaciens</name>
    <dbReference type="NCBI Taxonomy" id="498718"/>
    <lineage>
        <taxon>Bacteria</taxon>
        <taxon>Bacillati</taxon>
        <taxon>Actinomycetota</taxon>
        <taxon>Coriobacteriia</taxon>
        <taxon>Eggerthellales</taxon>
        <taxon>Eggerthellaceae</taxon>
        <taxon>Slackia</taxon>
    </lineage>
</organism>
<evidence type="ECO:0000256" key="9">
    <source>
        <dbReference type="SAM" id="Phobius"/>
    </source>
</evidence>
<dbReference type="SUPFAM" id="SSF52540">
    <property type="entry name" value="P-loop containing nucleoside triphosphate hydrolases"/>
    <property type="match status" value="1"/>
</dbReference>
<feature type="transmembrane region" description="Helical" evidence="9">
    <location>
        <begin position="288"/>
        <end position="307"/>
    </location>
</feature>
<dbReference type="InterPro" id="IPR039421">
    <property type="entry name" value="Type_1_exporter"/>
</dbReference>
<gene>
    <name evidence="12" type="ORF">DMP06_10925</name>
</gene>
<dbReference type="InterPro" id="IPR003439">
    <property type="entry name" value="ABC_transporter-like_ATP-bd"/>
</dbReference>
<evidence type="ECO:0000259" key="11">
    <source>
        <dbReference type="PROSITE" id="PS50929"/>
    </source>
</evidence>
<evidence type="ECO:0000259" key="10">
    <source>
        <dbReference type="PROSITE" id="PS50893"/>
    </source>
</evidence>
<keyword evidence="13" id="KW-1185">Reference proteome</keyword>
<protein>
    <submittedName>
        <fullName evidence="12">Thiol reductant ABC exporter subunit CydC</fullName>
    </submittedName>
</protein>
<dbReference type="PANTHER" id="PTHR24221">
    <property type="entry name" value="ATP-BINDING CASSETTE SUB-FAMILY B"/>
    <property type="match status" value="1"/>
</dbReference>
<evidence type="ECO:0000256" key="3">
    <source>
        <dbReference type="ARBA" id="ARBA00022475"/>
    </source>
</evidence>
<feature type="transmembrane region" description="Helical" evidence="9">
    <location>
        <begin position="28"/>
        <end position="53"/>
    </location>
</feature>
<dbReference type="InterPro" id="IPR027417">
    <property type="entry name" value="P-loop_NTPase"/>
</dbReference>
<dbReference type="GO" id="GO:0034040">
    <property type="term" value="F:ATPase-coupled lipid transmembrane transporter activity"/>
    <property type="evidence" value="ECO:0007669"/>
    <property type="project" value="TreeGrafter"/>
</dbReference>
<evidence type="ECO:0000256" key="4">
    <source>
        <dbReference type="ARBA" id="ARBA00022692"/>
    </source>
</evidence>
<dbReference type="Gene3D" id="3.40.50.300">
    <property type="entry name" value="P-loop containing nucleotide triphosphate hydrolases"/>
    <property type="match status" value="1"/>
</dbReference>
<dbReference type="GO" id="GO:0005524">
    <property type="term" value="F:ATP binding"/>
    <property type="evidence" value="ECO:0007669"/>
    <property type="project" value="UniProtKB-KW"/>
</dbReference>
<feature type="transmembrane region" description="Helical" evidence="9">
    <location>
        <begin position="144"/>
        <end position="165"/>
    </location>
</feature>
<dbReference type="InterPro" id="IPR011527">
    <property type="entry name" value="ABC1_TM_dom"/>
</dbReference>
<dbReference type="OrthoDB" id="3237158at2"/>
<name>A0A3N0ARH3_9ACTN</name>
<sequence length="657" mass="70272">MRNAASPWRAFRHDRWVRPFFARYKKPLAGAIALSILAYTFAAGLMFTSGYLISGSATLPASVLMMHLALIAVRVFGLGKPVLQYLERLTSHDWILRVTSSLRLRLYQSLEGQAGMGRAVRRTGDVLGLLSEDLSHLQNMYLRCMLPTVAAWLLWLIATIALGAFSLPVALGMFVLLGIQTVLLPLVAVLTGSARRMRMKAMKNEMYAELTDNVLGVADWVFSGRSDEYLARHLAAHDRLRELQRAESRASHWRDMAGQVVFGLVAAMLLMWAGVQFGGAAAVDVSSAANYIAAFVLCFFPLIEAFAPTPAAALDAVSHADSIMRLNDLPEPVGDWGDAGVSAVPLAASVASSAGAATHHSKPVAPSARPAVSFAEPAASHDAARIPSDASASCAVVDADEAAGCAVTDAAASGGTADIRLQDVSFAYPGSDRLVLDGLDLEIPQGQKIAVLGRSGAGKSTMAALIRGDHVPQSGRVTIGGADASALGDAMPRRIGVIQQNIYLFNDTLLANLRVGNPAATEEDAWRVLDQVGLREMVERLPQGLNTLVDEAGKRFSGGERHRIALARVLLQDVPIVILDEPTVGLDPITEHALLDTLFKALEGRTVIMVTHHLQGVSAMDRVVFVEDGRIAIDGSPEQLAKANSHYQALLAFDRGF</sequence>
<keyword evidence="6" id="KW-0067">ATP-binding</keyword>
<dbReference type="SMART" id="SM00382">
    <property type="entry name" value="AAA"/>
    <property type="match status" value="1"/>
</dbReference>
<evidence type="ECO:0000256" key="8">
    <source>
        <dbReference type="ARBA" id="ARBA00023136"/>
    </source>
</evidence>
<dbReference type="Pfam" id="PF00005">
    <property type="entry name" value="ABC_tran"/>
    <property type="match status" value="1"/>
</dbReference>
<feature type="domain" description="ABC transmembrane type-1" evidence="11">
    <location>
        <begin position="29"/>
        <end position="302"/>
    </location>
</feature>
<keyword evidence="3" id="KW-1003">Cell membrane</keyword>
<dbReference type="GO" id="GO:0005886">
    <property type="term" value="C:plasma membrane"/>
    <property type="evidence" value="ECO:0007669"/>
    <property type="project" value="UniProtKB-SubCell"/>
</dbReference>